<organism evidence="2 3">
    <name type="scientific">Helicobacter pylori GAM100Ai</name>
    <dbReference type="NCBI Taxonomy" id="1159019"/>
    <lineage>
        <taxon>Bacteria</taxon>
        <taxon>Pseudomonadati</taxon>
        <taxon>Campylobacterota</taxon>
        <taxon>Epsilonproteobacteria</taxon>
        <taxon>Campylobacterales</taxon>
        <taxon>Helicobacteraceae</taxon>
        <taxon>Helicobacter</taxon>
    </lineage>
</organism>
<dbReference type="Proteomes" id="UP000001345">
    <property type="component" value="Unassembled WGS sequence"/>
</dbReference>
<name>A0AB72ZUJ6_HELPX</name>
<evidence type="ECO:0000256" key="1">
    <source>
        <dbReference type="SAM" id="MobiDB-lite"/>
    </source>
</evidence>
<feature type="compositionally biased region" description="Basic and acidic residues" evidence="1">
    <location>
        <begin position="141"/>
        <end position="159"/>
    </location>
</feature>
<dbReference type="EMBL" id="ANFP01000058">
    <property type="protein sequence ID" value="EKQ71946.1"/>
    <property type="molecule type" value="Genomic_DNA"/>
</dbReference>
<evidence type="ECO:0000313" key="3">
    <source>
        <dbReference type="Proteomes" id="UP000001345"/>
    </source>
</evidence>
<evidence type="ECO:0000313" key="2">
    <source>
        <dbReference type="EMBL" id="EKQ71946.1"/>
    </source>
</evidence>
<feature type="compositionally biased region" description="Basic and acidic residues" evidence="1">
    <location>
        <begin position="168"/>
        <end position="184"/>
    </location>
</feature>
<dbReference type="Pfam" id="PF05917">
    <property type="entry name" value="DUF874"/>
    <property type="match status" value="2"/>
</dbReference>
<feature type="non-terminal residue" evidence="2">
    <location>
        <position position="274"/>
    </location>
</feature>
<feature type="region of interest" description="Disordered" evidence="1">
    <location>
        <begin position="141"/>
        <end position="184"/>
    </location>
</feature>
<accession>A0AB72ZUJ6</accession>
<comment type="caution">
    <text evidence="2">The sequence shown here is derived from an EMBL/GenBank/DDBJ whole genome shotgun (WGS) entry which is preliminary data.</text>
</comment>
<dbReference type="AlphaFoldDB" id="A0AB72ZUJ6"/>
<gene>
    <name evidence="2" type="ORF">HMPREF1391_01056</name>
</gene>
<evidence type="ECO:0008006" key="4">
    <source>
        <dbReference type="Google" id="ProtNLM"/>
    </source>
</evidence>
<dbReference type="InterPro" id="IPR008592">
    <property type="entry name" value="DUF874"/>
</dbReference>
<reference evidence="3" key="1">
    <citation type="submission" date="2023-07" db="EMBL/GenBank/DDBJ databases">
        <authorList>
            <person name="Weinstock G."/>
            <person name="Sodergren E."/>
            <person name="Lobos E.A."/>
            <person name="Fulton L."/>
            <person name="Fulton R."/>
            <person name="Courtney L."/>
            <person name="Fronick C."/>
            <person name="O'Laughlin M."/>
            <person name="Godfrey J."/>
            <person name="Wilson R.M."/>
            <person name="Miner T."/>
            <person name="Farmer C."/>
            <person name="Delehaunty K."/>
            <person name="Cordes M."/>
            <person name="Minx P."/>
            <person name="Tomlinson C."/>
            <person name="Chen J."/>
            <person name="Wollam A."/>
            <person name="Pepin K.H."/>
            <person name="Bhonagiri V."/>
            <person name="Zhang X."/>
            <person name="Suruliraj S."/>
            <person name="Antonio M."/>
            <person name="Secka O."/>
            <person name="Thomas J."/>
            <person name="Warren W."/>
            <person name="Mitreva M."/>
            <person name="Mardis E.R."/>
            <person name="Wilson R.K."/>
        </authorList>
    </citation>
    <scope>NUCLEOTIDE SEQUENCE [LARGE SCALE GENOMIC DNA]</scope>
    <source>
        <strain evidence="3">GAM100Ai</strain>
    </source>
</reference>
<protein>
    <recommendedName>
        <fullName evidence="4">DUF874 family protein</fullName>
    </recommendedName>
</protein>
<sequence length="274" mass="31319">MGLFFEKRLVMESVKTGKINKVGKNTETADTKANKEAHFKQASAITNTLRSIGGFFTKIVKKVRELVKKHPKKSNAALVVLTHVACRKAKELDDKVQDKSKQAEKENQINWWKYLGLTIAASLLLAACSAGDTDKQIELEQEKQKTEQEQQKTEQERQKANKSGIELEQEKQKTEQERQKTNKSEIELANSQIKVEQEKQKANKSEIELEQQKQKTINTQRDLIKEQKDFIKETEQNCQEKHGQLFIKKARIKTGITTGIAIEIEAECKTPKPT</sequence>
<proteinExistence type="predicted"/>